<dbReference type="GO" id="GO:0006412">
    <property type="term" value="P:translation"/>
    <property type="evidence" value="ECO:0007669"/>
    <property type="project" value="InterPro"/>
</dbReference>
<dbReference type="GO" id="GO:0003723">
    <property type="term" value="F:RNA binding"/>
    <property type="evidence" value="ECO:0007669"/>
    <property type="project" value="TreeGrafter"/>
</dbReference>
<comment type="similarity">
    <text evidence="1 4">Belongs to the universal ribosomal protein uS9 family.</text>
</comment>
<keyword evidence="3 4" id="KW-0687">Ribonucleoprotein</keyword>
<evidence type="ECO:0000256" key="4">
    <source>
        <dbReference type="RuleBase" id="RU003815"/>
    </source>
</evidence>
<reference evidence="7 8" key="1">
    <citation type="submission" date="2020-10" db="EMBL/GenBank/DDBJ databases">
        <title>Connecting structure to function with the recovery of over 1000 high-quality activated sludge metagenome-assembled genomes encoding full-length rRNA genes using long-read sequencing.</title>
        <authorList>
            <person name="Singleton C.M."/>
            <person name="Petriglieri F."/>
            <person name="Kristensen J.M."/>
            <person name="Kirkegaard R.H."/>
            <person name="Michaelsen T.Y."/>
            <person name="Andersen M.H."/>
            <person name="Karst S.M."/>
            <person name="Dueholm M.S."/>
            <person name="Nielsen P.H."/>
            <person name="Albertsen M."/>
        </authorList>
    </citation>
    <scope>NUCLEOTIDE SEQUENCE [LARGE SCALE GENOMIC DNA]</scope>
    <source>
        <strain evidence="7">Ribe_18-Q3-R11-54_BAT3C.373</strain>
    </source>
</reference>
<dbReference type="PANTHER" id="PTHR21569:SF1">
    <property type="entry name" value="SMALL RIBOSOMAL SUBUNIT PROTEIN US9M"/>
    <property type="match status" value="1"/>
</dbReference>
<dbReference type="PROSITE" id="PS00360">
    <property type="entry name" value="RIBOSOMAL_S9"/>
    <property type="match status" value="1"/>
</dbReference>
<dbReference type="Proteomes" id="UP000808349">
    <property type="component" value="Unassembled WGS sequence"/>
</dbReference>
<dbReference type="InterPro" id="IPR014721">
    <property type="entry name" value="Ribsml_uS5_D2-typ_fold_subgr"/>
</dbReference>
<evidence type="ECO:0000313" key="8">
    <source>
        <dbReference type="Proteomes" id="UP000808349"/>
    </source>
</evidence>
<dbReference type="EMBL" id="JADKFW010000004">
    <property type="protein sequence ID" value="MBK9717482.1"/>
    <property type="molecule type" value="Genomic_DNA"/>
</dbReference>
<evidence type="ECO:0000256" key="1">
    <source>
        <dbReference type="ARBA" id="ARBA00005251"/>
    </source>
</evidence>
<dbReference type="GO" id="GO:0022627">
    <property type="term" value="C:cytosolic small ribosomal subunit"/>
    <property type="evidence" value="ECO:0007669"/>
    <property type="project" value="TreeGrafter"/>
</dbReference>
<evidence type="ECO:0000256" key="5">
    <source>
        <dbReference type="RuleBase" id="RU003816"/>
    </source>
</evidence>
<organism evidence="7 8">
    <name type="scientific">Candidatus Defluviibacterium haderslevense</name>
    <dbReference type="NCBI Taxonomy" id="2981993"/>
    <lineage>
        <taxon>Bacteria</taxon>
        <taxon>Pseudomonadati</taxon>
        <taxon>Bacteroidota</taxon>
        <taxon>Saprospiria</taxon>
        <taxon>Saprospirales</taxon>
        <taxon>Saprospiraceae</taxon>
        <taxon>Candidatus Defluviibacterium</taxon>
    </lineage>
</organism>
<evidence type="ECO:0000256" key="2">
    <source>
        <dbReference type="ARBA" id="ARBA00022980"/>
    </source>
</evidence>
<dbReference type="PANTHER" id="PTHR21569">
    <property type="entry name" value="RIBOSOMAL PROTEIN S9"/>
    <property type="match status" value="1"/>
</dbReference>
<protein>
    <recommendedName>
        <fullName evidence="5">30S ribosomal protein S9</fullName>
    </recommendedName>
</protein>
<gene>
    <name evidence="7" type="primary">rpsI</name>
    <name evidence="7" type="ORF">IPO85_08210</name>
</gene>
<keyword evidence="2 4" id="KW-0689">Ribosomal protein</keyword>
<name>A0A9D7S7R2_9BACT</name>
<dbReference type="InterPro" id="IPR000754">
    <property type="entry name" value="Ribosomal_uS9"/>
</dbReference>
<accession>A0A9D7S7R2</accession>
<dbReference type="SUPFAM" id="SSF54211">
    <property type="entry name" value="Ribosomal protein S5 domain 2-like"/>
    <property type="match status" value="1"/>
</dbReference>
<dbReference type="AlphaFoldDB" id="A0A9D7S7R2"/>
<dbReference type="InterPro" id="IPR020568">
    <property type="entry name" value="Ribosomal_Su5_D2-typ_SF"/>
</dbReference>
<feature type="region of interest" description="Disordered" evidence="6">
    <location>
        <begin position="110"/>
        <end position="131"/>
    </location>
</feature>
<dbReference type="Pfam" id="PF00380">
    <property type="entry name" value="Ribosomal_S9"/>
    <property type="match status" value="1"/>
</dbReference>
<proteinExistence type="inferred from homology"/>
<evidence type="ECO:0000256" key="3">
    <source>
        <dbReference type="ARBA" id="ARBA00023274"/>
    </source>
</evidence>
<feature type="compositionally biased region" description="Basic residues" evidence="6">
    <location>
        <begin position="116"/>
        <end position="131"/>
    </location>
</feature>
<evidence type="ECO:0000313" key="7">
    <source>
        <dbReference type="EMBL" id="MBK9717482.1"/>
    </source>
</evidence>
<evidence type="ECO:0000256" key="6">
    <source>
        <dbReference type="SAM" id="MobiDB-lite"/>
    </source>
</evidence>
<dbReference type="NCBIfam" id="NF001099">
    <property type="entry name" value="PRK00132.1"/>
    <property type="match status" value="1"/>
</dbReference>
<dbReference type="InterPro" id="IPR023035">
    <property type="entry name" value="Ribosomal_uS9_bac/plastid"/>
</dbReference>
<dbReference type="Gene3D" id="3.30.230.10">
    <property type="match status" value="1"/>
</dbReference>
<dbReference type="GO" id="GO:0003735">
    <property type="term" value="F:structural constituent of ribosome"/>
    <property type="evidence" value="ECO:0007669"/>
    <property type="project" value="InterPro"/>
</dbReference>
<dbReference type="InterPro" id="IPR020574">
    <property type="entry name" value="Ribosomal_uS9_CS"/>
</dbReference>
<dbReference type="FunFam" id="3.30.230.10:FF:000001">
    <property type="entry name" value="30S ribosomal protein S9"/>
    <property type="match status" value="1"/>
</dbReference>
<sequence>MEIINAVGRRKAAVARVYLTKSSGDTPTVLINNRQLAEYFPIKDIAQKVLDPMMTVEGGAGYNVKISVDGGGLKGQAEAIRMAISRALCKINVDFRGPLKEKKFLTRDSREVERKKFGKRKARRSSQFSKR</sequence>
<comment type="caution">
    <text evidence="7">The sequence shown here is derived from an EMBL/GenBank/DDBJ whole genome shotgun (WGS) entry which is preliminary data.</text>
</comment>